<dbReference type="RefSeq" id="WP_066468321.1">
    <property type="nucleotide sequence ID" value="NZ_CBCRUZ010000001.1"/>
</dbReference>
<evidence type="ECO:0000259" key="5">
    <source>
        <dbReference type="PROSITE" id="PS50977"/>
    </source>
</evidence>
<feature type="DNA-binding region" description="H-T-H motif" evidence="4">
    <location>
        <begin position="34"/>
        <end position="53"/>
    </location>
</feature>
<dbReference type="Proteomes" id="UP000887023">
    <property type="component" value="Chromosome"/>
</dbReference>
<evidence type="ECO:0000256" key="3">
    <source>
        <dbReference type="ARBA" id="ARBA00023163"/>
    </source>
</evidence>
<dbReference type="Gene3D" id="1.10.357.10">
    <property type="entry name" value="Tetracycline Repressor, domain 2"/>
    <property type="match status" value="1"/>
</dbReference>
<dbReference type="SUPFAM" id="SSF46689">
    <property type="entry name" value="Homeodomain-like"/>
    <property type="match status" value="1"/>
</dbReference>
<dbReference type="PROSITE" id="PS50977">
    <property type="entry name" value="HTH_TETR_2"/>
    <property type="match status" value="1"/>
</dbReference>
<keyword evidence="1" id="KW-0805">Transcription regulation</keyword>
<dbReference type="InterPro" id="IPR036271">
    <property type="entry name" value="Tet_transcr_reg_TetR-rel_C_sf"/>
</dbReference>
<evidence type="ECO:0000256" key="2">
    <source>
        <dbReference type="ARBA" id="ARBA00023125"/>
    </source>
</evidence>
<accession>A0ABX8SCF7</accession>
<dbReference type="InterPro" id="IPR001647">
    <property type="entry name" value="HTH_TetR"/>
</dbReference>
<keyword evidence="3" id="KW-0804">Transcription</keyword>
<dbReference type="SUPFAM" id="SSF48498">
    <property type="entry name" value="Tetracyclin repressor-like, C-terminal domain"/>
    <property type="match status" value="1"/>
</dbReference>
<evidence type="ECO:0000313" key="7">
    <source>
        <dbReference type="Proteomes" id="UP000887023"/>
    </source>
</evidence>
<dbReference type="PANTHER" id="PTHR30055:SF234">
    <property type="entry name" value="HTH-TYPE TRANSCRIPTIONAL REGULATOR BETI"/>
    <property type="match status" value="1"/>
</dbReference>
<reference evidence="6" key="1">
    <citation type="submission" date="2021-07" db="EMBL/GenBank/DDBJ databases">
        <title>Candidatus Kaistella beijingensis sp. nov. isolated from a municipal wastewater treatment plant is involved in sludge foaming.</title>
        <authorList>
            <person name="Song Y."/>
            <person name="Liu S.-J."/>
        </authorList>
    </citation>
    <scope>NUCLEOTIDE SEQUENCE</scope>
    <source>
        <strain evidence="6">DSM 43998</strain>
    </source>
</reference>
<feature type="domain" description="HTH tetR-type" evidence="5">
    <location>
        <begin position="11"/>
        <end position="71"/>
    </location>
</feature>
<evidence type="ECO:0000256" key="4">
    <source>
        <dbReference type="PROSITE-ProRule" id="PRU00335"/>
    </source>
</evidence>
<dbReference type="Pfam" id="PF00440">
    <property type="entry name" value="TetR_N"/>
    <property type="match status" value="1"/>
</dbReference>
<gene>
    <name evidence="6" type="ORF">KV203_09360</name>
</gene>
<dbReference type="EMBL" id="CP079105">
    <property type="protein sequence ID" value="QXQ15478.1"/>
    <property type="molecule type" value="Genomic_DNA"/>
</dbReference>
<evidence type="ECO:0000313" key="6">
    <source>
        <dbReference type="EMBL" id="QXQ15478.1"/>
    </source>
</evidence>
<dbReference type="InterPro" id="IPR009057">
    <property type="entry name" value="Homeodomain-like_sf"/>
</dbReference>
<proteinExistence type="predicted"/>
<dbReference type="PRINTS" id="PR00455">
    <property type="entry name" value="HTHTETR"/>
</dbReference>
<protein>
    <submittedName>
        <fullName evidence="6">TetR/AcrR family transcriptional regulator</fullName>
    </submittedName>
</protein>
<keyword evidence="2 4" id="KW-0238">DNA-binding</keyword>
<keyword evidence="7" id="KW-1185">Reference proteome</keyword>
<organism evidence="6 7">
    <name type="scientific">Skermania pinensis</name>
    <dbReference type="NCBI Taxonomy" id="39122"/>
    <lineage>
        <taxon>Bacteria</taxon>
        <taxon>Bacillati</taxon>
        <taxon>Actinomycetota</taxon>
        <taxon>Actinomycetes</taxon>
        <taxon>Mycobacteriales</taxon>
        <taxon>Gordoniaceae</taxon>
        <taxon>Skermania</taxon>
    </lineage>
</organism>
<dbReference type="InterPro" id="IPR050109">
    <property type="entry name" value="HTH-type_TetR-like_transc_reg"/>
</dbReference>
<sequence>MPRLTRTESQERTRAQLIETARRLFFAEGFHATSLEKVAEAAGYSKGAVYSNFRNKDELCAAVLERVRADRFGELLALFTAPDQDTRLAAFGEWAEQVIGDPGWTSLELEFAVHSTRSDELRTELAARADSVVGMLAGALGGMDDVSWQLPESETALILLALGVGLGMLRTVDPAVPVRGIVDATRLLAIV</sequence>
<dbReference type="PANTHER" id="PTHR30055">
    <property type="entry name" value="HTH-TYPE TRANSCRIPTIONAL REGULATOR RUTR"/>
    <property type="match status" value="1"/>
</dbReference>
<evidence type="ECO:0000256" key="1">
    <source>
        <dbReference type="ARBA" id="ARBA00023015"/>
    </source>
</evidence>
<name>A0ABX8SCF7_9ACTN</name>